<gene>
    <name evidence="2" type="ORF">DAT39_021997</name>
</gene>
<name>A0A8J4WZS5_CLAMG</name>
<keyword evidence="3" id="KW-1185">Reference proteome</keyword>
<feature type="non-terminal residue" evidence="2">
    <location>
        <position position="1"/>
    </location>
</feature>
<dbReference type="AlphaFoldDB" id="A0A8J4WZS5"/>
<dbReference type="Proteomes" id="UP000727407">
    <property type="component" value="Unassembled WGS sequence"/>
</dbReference>
<proteinExistence type="predicted"/>
<evidence type="ECO:0000313" key="2">
    <source>
        <dbReference type="EMBL" id="KAF5888170.1"/>
    </source>
</evidence>
<comment type="caution">
    <text evidence="2">The sequence shown here is derived from an EMBL/GenBank/DDBJ whole genome shotgun (WGS) entry which is preliminary data.</text>
</comment>
<protein>
    <submittedName>
        <fullName evidence="2">cAMP-responsive element modulator-like isoform X1</fullName>
    </submittedName>
</protein>
<reference evidence="2" key="1">
    <citation type="submission" date="2020-07" db="EMBL/GenBank/DDBJ databases">
        <title>Clarias magur genome sequencing, assembly and annotation.</title>
        <authorList>
            <person name="Kushwaha B."/>
            <person name="Kumar R."/>
            <person name="Das P."/>
            <person name="Joshi C.G."/>
            <person name="Kumar D."/>
            <person name="Nagpure N.S."/>
            <person name="Pandey M."/>
            <person name="Agarwal S."/>
            <person name="Srivastava S."/>
            <person name="Singh M."/>
            <person name="Sahoo L."/>
            <person name="Jayasankar P."/>
            <person name="Meher P.K."/>
            <person name="Koringa P.G."/>
            <person name="Iquebal M.A."/>
            <person name="Das S.P."/>
            <person name="Bit A."/>
            <person name="Patnaik S."/>
            <person name="Patel N."/>
            <person name="Shah T.M."/>
            <person name="Hinsu A."/>
            <person name="Jena J.K."/>
        </authorList>
    </citation>
    <scope>NUCLEOTIDE SEQUENCE</scope>
    <source>
        <strain evidence="2">CIFAMagur01</strain>
        <tissue evidence="2">Testis</tissue>
    </source>
</reference>
<accession>A0A8J4WZS5</accession>
<evidence type="ECO:0000256" key="1">
    <source>
        <dbReference type="SAM" id="MobiDB-lite"/>
    </source>
</evidence>
<sequence>ATGDMSALQICSPTVSLLQGLVTASSPSPLHSSQKHPEEALMQERAPPDKEQ</sequence>
<feature type="non-terminal residue" evidence="2">
    <location>
        <position position="52"/>
    </location>
</feature>
<dbReference type="EMBL" id="QNUK01001026">
    <property type="protein sequence ID" value="KAF5888170.1"/>
    <property type="molecule type" value="Genomic_DNA"/>
</dbReference>
<organism evidence="2 3">
    <name type="scientific">Clarias magur</name>
    <name type="common">Asian catfish</name>
    <name type="synonym">Macropteronotus magur</name>
    <dbReference type="NCBI Taxonomy" id="1594786"/>
    <lineage>
        <taxon>Eukaryota</taxon>
        <taxon>Metazoa</taxon>
        <taxon>Chordata</taxon>
        <taxon>Craniata</taxon>
        <taxon>Vertebrata</taxon>
        <taxon>Euteleostomi</taxon>
        <taxon>Actinopterygii</taxon>
        <taxon>Neopterygii</taxon>
        <taxon>Teleostei</taxon>
        <taxon>Ostariophysi</taxon>
        <taxon>Siluriformes</taxon>
        <taxon>Clariidae</taxon>
        <taxon>Clarias</taxon>
    </lineage>
</organism>
<evidence type="ECO:0000313" key="3">
    <source>
        <dbReference type="Proteomes" id="UP000727407"/>
    </source>
</evidence>
<dbReference type="OrthoDB" id="5970722at2759"/>
<feature type="region of interest" description="Disordered" evidence="1">
    <location>
        <begin position="24"/>
        <end position="52"/>
    </location>
</feature>